<name>A0ABR4KMY9_9EURO</name>
<evidence type="ECO:0000313" key="2">
    <source>
        <dbReference type="Proteomes" id="UP001610444"/>
    </source>
</evidence>
<protein>
    <submittedName>
        <fullName evidence="1">Uncharacterized protein</fullName>
    </submittedName>
</protein>
<sequence length="84" mass="9202">MVLADPLLTPHIATPCAWVSAHLPNLPSPFSSALALSPRLLEHRLFFVLPAIICLISQQSADPPLREILLPSPPDRRTSYVVVL</sequence>
<proteinExistence type="predicted"/>
<dbReference type="Proteomes" id="UP001610444">
    <property type="component" value="Unassembled WGS sequence"/>
</dbReference>
<accession>A0ABR4KMY9</accession>
<organism evidence="1 2">
    <name type="scientific">Aspergillus pseudodeflectus</name>
    <dbReference type="NCBI Taxonomy" id="176178"/>
    <lineage>
        <taxon>Eukaryota</taxon>
        <taxon>Fungi</taxon>
        <taxon>Dikarya</taxon>
        <taxon>Ascomycota</taxon>
        <taxon>Pezizomycotina</taxon>
        <taxon>Eurotiomycetes</taxon>
        <taxon>Eurotiomycetidae</taxon>
        <taxon>Eurotiales</taxon>
        <taxon>Aspergillaceae</taxon>
        <taxon>Aspergillus</taxon>
        <taxon>Aspergillus subgen. Nidulantes</taxon>
    </lineage>
</organism>
<gene>
    <name evidence="1" type="ORF">BJX68DRAFT_44692</name>
</gene>
<dbReference type="GeneID" id="98164351"/>
<dbReference type="EMBL" id="JBFXLR010000013">
    <property type="protein sequence ID" value="KAL2853625.1"/>
    <property type="molecule type" value="Genomic_DNA"/>
</dbReference>
<keyword evidence="2" id="KW-1185">Reference proteome</keyword>
<comment type="caution">
    <text evidence="1">The sequence shown here is derived from an EMBL/GenBank/DDBJ whole genome shotgun (WGS) entry which is preliminary data.</text>
</comment>
<dbReference type="RefSeq" id="XP_070900991.1">
    <property type="nucleotide sequence ID" value="XM_071049187.1"/>
</dbReference>
<reference evidence="1 2" key="1">
    <citation type="submission" date="2024-07" db="EMBL/GenBank/DDBJ databases">
        <title>Section-level genome sequencing and comparative genomics of Aspergillus sections Usti and Cavernicolus.</title>
        <authorList>
            <consortium name="Lawrence Berkeley National Laboratory"/>
            <person name="Nybo J.L."/>
            <person name="Vesth T.C."/>
            <person name="Theobald S."/>
            <person name="Frisvad J.C."/>
            <person name="Larsen T.O."/>
            <person name="Kjaerboelling I."/>
            <person name="Rothschild-Mancinelli K."/>
            <person name="Lyhne E.K."/>
            <person name="Kogle M.E."/>
            <person name="Barry K."/>
            <person name="Clum A."/>
            <person name="Na H."/>
            <person name="Ledsgaard L."/>
            <person name="Lin J."/>
            <person name="Lipzen A."/>
            <person name="Kuo A."/>
            <person name="Riley R."/>
            <person name="Mondo S."/>
            <person name="LaButti K."/>
            <person name="Haridas S."/>
            <person name="Pangalinan J."/>
            <person name="Salamov A.A."/>
            <person name="Simmons B.A."/>
            <person name="Magnuson J.K."/>
            <person name="Chen J."/>
            <person name="Drula E."/>
            <person name="Henrissat B."/>
            <person name="Wiebenga A."/>
            <person name="Lubbers R.J."/>
            <person name="Gomes A.C."/>
            <person name="Macurrencykelacurrency M.R."/>
            <person name="Stajich J."/>
            <person name="Grigoriev I.V."/>
            <person name="Mortensen U.H."/>
            <person name="De vries R.P."/>
            <person name="Baker S.E."/>
            <person name="Andersen M.R."/>
        </authorList>
    </citation>
    <scope>NUCLEOTIDE SEQUENCE [LARGE SCALE GENOMIC DNA]</scope>
    <source>
        <strain evidence="1 2">CBS 756.74</strain>
    </source>
</reference>
<evidence type="ECO:0000313" key="1">
    <source>
        <dbReference type="EMBL" id="KAL2853625.1"/>
    </source>
</evidence>